<protein>
    <recommendedName>
        <fullName evidence="15">UvrABC system protein A</fullName>
    </recommendedName>
    <alternativeName>
        <fullName evidence="16">Excinuclease ABC subunit A</fullName>
    </alternativeName>
</protein>
<organism evidence="19 20">
    <name type="scientific">Paenibacillus flagellatus</name>
    <dbReference type="NCBI Taxonomy" id="2211139"/>
    <lineage>
        <taxon>Bacteria</taxon>
        <taxon>Bacillati</taxon>
        <taxon>Bacillota</taxon>
        <taxon>Bacilli</taxon>
        <taxon>Bacillales</taxon>
        <taxon>Paenibacillaceae</taxon>
        <taxon>Paenibacillus</taxon>
    </lineage>
</organism>
<dbReference type="Gene3D" id="1.10.8.280">
    <property type="entry name" value="ABC transporter ATPase domain-like"/>
    <property type="match status" value="1"/>
</dbReference>
<dbReference type="PROSITE" id="PS00211">
    <property type="entry name" value="ABC_TRANSPORTER_1"/>
    <property type="match status" value="1"/>
</dbReference>
<keyword evidence="3" id="KW-0479">Metal-binding</keyword>
<dbReference type="GO" id="GO:0003677">
    <property type="term" value="F:DNA binding"/>
    <property type="evidence" value="ECO:0007669"/>
    <property type="project" value="UniProtKB-KW"/>
</dbReference>
<dbReference type="Gene3D" id="1.20.1580.10">
    <property type="entry name" value="ABC transporter ATPase like domain"/>
    <property type="match status" value="2"/>
</dbReference>
<feature type="domain" description="ABC transporter" evidence="18">
    <location>
        <begin position="251"/>
        <end position="486"/>
    </location>
</feature>
<evidence type="ECO:0000256" key="12">
    <source>
        <dbReference type="ARBA" id="ARBA00023125"/>
    </source>
</evidence>
<dbReference type="InterPro" id="IPR017871">
    <property type="entry name" value="ABC_transporter-like_CS"/>
</dbReference>
<dbReference type="RefSeq" id="WP_110842765.1">
    <property type="nucleotide sequence ID" value="NZ_QJVJ01000012.1"/>
</dbReference>
<keyword evidence="6" id="KW-0227">DNA damage</keyword>
<keyword evidence="20" id="KW-1185">Reference proteome</keyword>
<dbReference type="AlphaFoldDB" id="A0A2V5K1M8"/>
<dbReference type="GO" id="GO:0006289">
    <property type="term" value="P:nucleotide-excision repair"/>
    <property type="evidence" value="ECO:0007669"/>
    <property type="project" value="InterPro"/>
</dbReference>
<sequence length="839" mass="90595">MNDKIVIRGARENNLKHVSLDIPKHKLVVLTGPSGSGKSTLAMDTLQRECQRQYMESMGMAADQVGKPKVDSIVGLSPSISVGQHVTNRNPRSTVGTVTDIYTYLRVVYEKLGERPCSSCGRTVPPSPAKDAESPAIGDEDGGGFQKYVDCPHCGHTMKKLERSHFSFNKPEGACETCSGLGSVASLDLDAVFNPERSLLDGGVTFWFEMLAKYQVSTLAAAASHYGIPFDPDKPLKEFAPALRDLLYYGVESEEFVRHVPGVKPPKAVGQGKFEGVVTGIWRRYKEKNGESGEAALFHEEICPDCRGARLKRESLLVRVNGASIADVSGWSLETAFAWLNRLLQGLGPDDKSIAEALLHDLLVRLRRITDVGLGYLSLDRQAVTLSGGEAQRLRLASILGSGLTGVLYILDEPTAGLHPRDTAGLIQVLKQLRDLGNTVLVIEHDVEMMRAADHVIDMGPGAGSFGGRVVGQGTLDDLVASPESVTGAYLRDELARAVEPRRRRPGNGRWLTIHDAYERNLKHITVSFPLGCLVSVTGVSGSGKSTLLFDLLAAGGRDGQKRRGCERITGLDAIGQMVTVDQSPIGRMSRSNVATYTDVFTLLRSLFAGLPEAKSAKLTSKHFSFNTPGGRCETCQGLGVVSMNMHFLPDLEVRCPDCRGRRFKDEVLRVIYKGFTISDLLDMTVQESLPLLQDQDKIAGIIGLLCEVGLGYLQWGQSVRTLSGGEGQRLRLAKELSGRTKNHTLYLLDEPSTGLHPADTRQLVVLLNKLVDAGNTVIVVEHNVDVIRESDWVVDIGPEGGEAGGSVVAAGTPETVAAVDASHTGRYLKTALAGAGTV</sequence>
<evidence type="ECO:0000256" key="13">
    <source>
        <dbReference type="ARBA" id="ARBA00023204"/>
    </source>
</evidence>
<evidence type="ECO:0000256" key="2">
    <source>
        <dbReference type="ARBA" id="ARBA00022490"/>
    </source>
</evidence>
<comment type="caution">
    <text evidence="19">The sequence shown here is derived from an EMBL/GenBank/DDBJ whole genome shotgun (WGS) entry which is preliminary data.</text>
</comment>
<evidence type="ECO:0000256" key="15">
    <source>
        <dbReference type="ARBA" id="ARBA00039316"/>
    </source>
</evidence>
<dbReference type="Proteomes" id="UP000247476">
    <property type="component" value="Unassembled WGS sequence"/>
</dbReference>
<dbReference type="OrthoDB" id="9809851at2"/>
<comment type="subcellular location">
    <subcellularLocation>
        <location evidence="1">Cytoplasm</location>
    </subcellularLocation>
</comment>
<keyword evidence="7" id="KW-0228">DNA excision</keyword>
<evidence type="ECO:0000259" key="18">
    <source>
        <dbReference type="PROSITE" id="PS50893"/>
    </source>
</evidence>
<evidence type="ECO:0000256" key="17">
    <source>
        <dbReference type="SAM" id="MobiDB-lite"/>
    </source>
</evidence>
<dbReference type="PANTHER" id="PTHR43152">
    <property type="entry name" value="UVRABC SYSTEM PROTEIN A"/>
    <property type="match status" value="1"/>
</dbReference>
<dbReference type="SMART" id="SM00382">
    <property type="entry name" value="AAA"/>
    <property type="match status" value="2"/>
</dbReference>
<evidence type="ECO:0000256" key="6">
    <source>
        <dbReference type="ARBA" id="ARBA00022763"/>
    </source>
</evidence>
<dbReference type="InterPro" id="IPR027417">
    <property type="entry name" value="P-loop_NTPase"/>
</dbReference>
<reference evidence="19 20" key="1">
    <citation type="submission" date="2018-05" db="EMBL/GenBank/DDBJ databases">
        <title>Paenibacillus flagellatus sp. nov., isolated from selenium mineral soil.</title>
        <authorList>
            <person name="Dai X."/>
        </authorList>
    </citation>
    <scope>NUCLEOTIDE SEQUENCE [LARGE SCALE GENOMIC DNA]</scope>
    <source>
        <strain evidence="19 20">DXL2</strain>
    </source>
</reference>
<evidence type="ECO:0000256" key="8">
    <source>
        <dbReference type="ARBA" id="ARBA00022771"/>
    </source>
</evidence>
<keyword evidence="8" id="KW-0863">Zinc-finger</keyword>
<evidence type="ECO:0000256" key="16">
    <source>
        <dbReference type="ARBA" id="ARBA00042156"/>
    </source>
</evidence>
<evidence type="ECO:0000256" key="4">
    <source>
        <dbReference type="ARBA" id="ARBA00022737"/>
    </source>
</evidence>
<evidence type="ECO:0000256" key="5">
    <source>
        <dbReference type="ARBA" id="ARBA00022741"/>
    </source>
</evidence>
<keyword evidence="5" id="KW-0547">Nucleotide-binding</keyword>
<keyword evidence="9" id="KW-0862">Zinc</keyword>
<keyword evidence="2" id="KW-0963">Cytoplasm</keyword>
<dbReference type="InterPro" id="IPR003593">
    <property type="entry name" value="AAA+_ATPase"/>
</dbReference>
<evidence type="ECO:0000256" key="7">
    <source>
        <dbReference type="ARBA" id="ARBA00022769"/>
    </source>
</evidence>
<keyword evidence="10" id="KW-0067">ATP-binding</keyword>
<keyword evidence="11" id="KW-0267">Excision nuclease</keyword>
<evidence type="ECO:0000313" key="19">
    <source>
        <dbReference type="EMBL" id="PYI51644.1"/>
    </source>
</evidence>
<evidence type="ECO:0000256" key="11">
    <source>
        <dbReference type="ARBA" id="ARBA00022881"/>
    </source>
</evidence>
<feature type="domain" description="ABC transporter" evidence="18">
    <location>
        <begin position="496"/>
        <end position="824"/>
    </location>
</feature>
<dbReference type="InterPro" id="IPR041552">
    <property type="entry name" value="UvrA_DNA-bd"/>
</dbReference>
<dbReference type="GO" id="GO:0005737">
    <property type="term" value="C:cytoplasm"/>
    <property type="evidence" value="ECO:0007669"/>
    <property type="project" value="UniProtKB-SubCell"/>
</dbReference>
<dbReference type="PROSITE" id="PS50893">
    <property type="entry name" value="ABC_TRANSPORTER_2"/>
    <property type="match status" value="2"/>
</dbReference>
<gene>
    <name evidence="19" type="primary">uvrA</name>
    <name evidence="19" type="ORF">DLM86_24000</name>
</gene>
<feature type="region of interest" description="Disordered" evidence="17">
    <location>
        <begin position="120"/>
        <end position="139"/>
    </location>
</feature>
<dbReference type="GO" id="GO:0016887">
    <property type="term" value="F:ATP hydrolysis activity"/>
    <property type="evidence" value="ECO:0007669"/>
    <property type="project" value="InterPro"/>
</dbReference>
<dbReference type="InterPro" id="IPR003439">
    <property type="entry name" value="ABC_transporter-like_ATP-bd"/>
</dbReference>
<keyword evidence="12" id="KW-0238">DNA-binding</keyword>
<evidence type="ECO:0000256" key="14">
    <source>
        <dbReference type="ARBA" id="ARBA00038000"/>
    </source>
</evidence>
<dbReference type="InterPro" id="IPR004602">
    <property type="entry name" value="UvrA"/>
</dbReference>
<dbReference type="Pfam" id="PF17755">
    <property type="entry name" value="UvrA_DNA-bind"/>
    <property type="match status" value="1"/>
</dbReference>
<keyword evidence="13" id="KW-0234">DNA repair</keyword>
<evidence type="ECO:0000256" key="3">
    <source>
        <dbReference type="ARBA" id="ARBA00022723"/>
    </source>
</evidence>
<dbReference type="Gene3D" id="3.40.50.300">
    <property type="entry name" value="P-loop containing nucleotide triphosphate hydrolases"/>
    <property type="match status" value="2"/>
</dbReference>
<evidence type="ECO:0000256" key="10">
    <source>
        <dbReference type="ARBA" id="ARBA00022840"/>
    </source>
</evidence>
<proteinExistence type="inferred from homology"/>
<accession>A0A2V5K1M8</accession>
<dbReference type="GO" id="GO:0005524">
    <property type="term" value="F:ATP binding"/>
    <property type="evidence" value="ECO:0007669"/>
    <property type="project" value="UniProtKB-KW"/>
</dbReference>
<dbReference type="GO" id="GO:0009380">
    <property type="term" value="C:excinuclease repair complex"/>
    <property type="evidence" value="ECO:0007669"/>
    <property type="project" value="InterPro"/>
</dbReference>
<dbReference type="EMBL" id="QJVJ01000012">
    <property type="protein sequence ID" value="PYI51644.1"/>
    <property type="molecule type" value="Genomic_DNA"/>
</dbReference>
<evidence type="ECO:0000256" key="9">
    <source>
        <dbReference type="ARBA" id="ARBA00022833"/>
    </source>
</evidence>
<dbReference type="GO" id="GO:0004518">
    <property type="term" value="F:nuclease activity"/>
    <property type="evidence" value="ECO:0007669"/>
    <property type="project" value="UniProtKB-KW"/>
</dbReference>
<dbReference type="NCBIfam" id="TIGR00630">
    <property type="entry name" value="uvra"/>
    <property type="match status" value="1"/>
</dbReference>
<dbReference type="GO" id="GO:0008270">
    <property type="term" value="F:zinc ion binding"/>
    <property type="evidence" value="ECO:0007669"/>
    <property type="project" value="UniProtKB-KW"/>
</dbReference>
<dbReference type="SUPFAM" id="SSF52540">
    <property type="entry name" value="P-loop containing nucleoside triphosphate hydrolases"/>
    <property type="match status" value="2"/>
</dbReference>
<keyword evidence="4" id="KW-0677">Repeat</keyword>
<name>A0A2V5K1M8_9BACL</name>
<evidence type="ECO:0000256" key="1">
    <source>
        <dbReference type="ARBA" id="ARBA00004496"/>
    </source>
</evidence>
<dbReference type="PANTHER" id="PTHR43152:SF3">
    <property type="entry name" value="UVRABC SYSTEM PROTEIN A"/>
    <property type="match status" value="1"/>
</dbReference>
<comment type="similarity">
    <text evidence="14">Belongs to the ABC transporter superfamily. UvrA family.</text>
</comment>
<evidence type="ECO:0000313" key="20">
    <source>
        <dbReference type="Proteomes" id="UP000247476"/>
    </source>
</evidence>